<dbReference type="AlphaFoldDB" id="A0ABD3MNX1"/>
<keyword evidence="4" id="KW-1185">Reference proteome</keyword>
<reference evidence="3 4" key="1">
    <citation type="submission" date="2024-10" db="EMBL/GenBank/DDBJ databases">
        <title>Updated reference genomes for cyclostephanoid diatoms.</title>
        <authorList>
            <person name="Roberts W.R."/>
            <person name="Alverson A.J."/>
        </authorList>
    </citation>
    <scope>NUCLEOTIDE SEQUENCE [LARGE SCALE GENOMIC DNA]</scope>
    <source>
        <strain evidence="3 4">AJA010-31</strain>
    </source>
</reference>
<gene>
    <name evidence="3" type="ORF">ACHAWO_009323</name>
</gene>
<feature type="region of interest" description="Disordered" evidence="1">
    <location>
        <begin position="170"/>
        <end position="189"/>
    </location>
</feature>
<evidence type="ECO:0000313" key="3">
    <source>
        <dbReference type="EMBL" id="KAL3765478.1"/>
    </source>
</evidence>
<dbReference type="Proteomes" id="UP001530400">
    <property type="component" value="Unassembled WGS sequence"/>
</dbReference>
<feature type="chain" id="PRO_5044832159" description="PS II complex 12 kDa extrinsic protein" evidence="2">
    <location>
        <begin position="32"/>
        <end position="234"/>
    </location>
</feature>
<evidence type="ECO:0000256" key="2">
    <source>
        <dbReference type="SAM" id="SignalP"/>
    </source>
</evidence>
<organism evidence="3 4">
    <name type="scientific">Cyclotella atomus</name>
    <dbReference type="NCBI Taxonomy" id="382360"/>
    <lineage>
        <taxon>Eukaryota</taxon>
        <taxon>Sar</taxon>
        <taxon>Stramenopiles</taxon>
        <taxon>Ochrophyta</taxon>
        <taxon>Bacillariophyta</taxon>
        <taxon>Coscinodiscophyceae</taxon>
        <taxon>Thalassiosirophycidae</taxon>
        <taxon>Stephanodiscales</taxon>
        <taxon>Stephanodiscaceae</taxon>
        <taxon>Cyclotella</taxon>
    </lineage>
</organism>
<proteinExistence type="predicted"/>
<comment type="caution">
    <text evidence="3">The sequence shown here is derived from an EMBL/GenBank/DDBJ whole genome shotgun (WGS) entry which is preliminary data.</text>
</comment>
<feature type="compositionally biased region" description="Polar residues" evidence="1">
    <location>
        <begin position="170"/>
        <end position="181"/>
    </location>
</feature>
<evidence type="ECO:0000256" key="1">
    <source>
        <dbReference type="SAM" id="MobiDB-lite"/>
    </source>
</evidence>
<name>A0ABD3MNX1_9STRA</name>
<protein>
    <recommendedName>
        <fullName evidence="5">PS II complex 12 kDa extrinsic protein</fullName>
    </recommendedName>
</protein>
<sequence length="234" mass="24973">MVFFQLNSIIMVLNLIRAVLLLTSLASQTSAFVFNTSSGAQASRRAVINEADSTEISSPNDERADSVSHRRLFLQQFSSIVIAGSGAAALSSYPVAVNAEAETMERGGVQLTPFNSLAFNYRGGSSPTAGNIKEPSVSYSDFLTKLNSDQVSFVEFLAPNGDVAYATFKQSTGDGSSSSGNMEPIRIGEGYPLEDPEGWSSPAFVIKAVAKKGVPYKFVVPGINSIATWTTYNK</sequence>
<dbReference type="EMBL" id="JALLPJ020001401">
    <property type="protein sequence ID" value="KAL3765478.1"/>
    <property type="molecule type" value="Genomic_DNA"/>
</dbReference>
<evidence type="ECO:0008006" key="5">
    <source>
        <dbReference type="Google" id="ProtNLM"/>
    </source>
</evidence>
<evidence type="ECO:0000313" key="4">
    <source>
        <dbReference type="Proteomes" id="UP001530400"/>
    </source>
</evidence>
<keyword evidence="2" id="KW-0732">Signal</keyword>
<feature type="signal peptide" evidence="2">
    <location>
        <begin position="1"/>
        <end position="31"/>
    </location>
</feature>
<accession>A0ABD3MNX1</accession>